<evidence type="ECO:0000256" key="2">
    <source>
        <dbReference type="ARBA" id="ARBA00004922"/>
    </source>
</evidence>
<dbReference type="SUPFAM" id="SSF48225">
    <property type="entry name" value="Seven-hairpin glycosidases"/>
    <property type="match status" value="1"/>
</dbReference>
<name>A0A3P7QFQ9_DIBLA</name>
<dbReference type="PANTHER" id="PTHR11742">
    <property type="entry name" value="MANNOSYL-OLIGOSACCHARIDE ALPHA-1,2-MANNOSIDASE-RELATED"/>
    <property type="match status" value="1"/>
</dbReference>
<dbReference type="OrthoDB" id="8118055at2759"/>
<gene>
    <name evidence="6" type="ORF">DILT_LOCUS15617</name>
</gene>
<dbReference type="PANTHER" id="PTHR11742:SF6">
    <property type="entry name" value="MANNOSYL-OLIGOSACCHARIDE ALPHA-1,2-MANNOSIDASE IA-RELATED"/>
    <property type="match status" value="1"/>
</dbReference>
<comment type="pathway">
    <text evidence="2">Protein modification; protein glycosylation.</text>
</comment>
<evidence type="ECO:0000313" key="7">
    <source>
        <dbReference type="Proteomes" id="UP000281553"/>
    </source>
</evidence>
<dbReference type="GO" id="GO:0004571">
    <property type="term" value="F:mannosyl-oligosaccharide 1,2-alpha-mannosidase activity"/>
    <property type="evidence" value="ECO:0007669"/>
    <property type="project" value="InterPro"/>
</dbReference>
<keyword evidence="4" id="KW-0378">Hydrolase</keyword>
<dbReference type="InterPro" id="IPR012341">
    <property type="entry name" value="6hp_glycosidase-like_sf"/>
</dbReference>
<evidence type="ECO:0000256" key="3">
    <source>
        <dbReference type="ARBA" id="ARBA00007658"/>
    </source>
</evidence>
<dbReference type="Gene3D" id="1.50.10.10">
    <property type="match status" value="1"/>
</dbReference>
<dbReference type="GO" id="GO:0005783">
    <property type="term" value="C:endoplasmic reticulum"/>
    <property type="evidence" value="ECO:0007669"/>
    <property type="project" value="TreeGrafter"/>
</dbReference>
<dbReference type="AlphaFoldDB" id="A0A3P7QFQ9"/>
<dbReference type="Proteomes" id="UP000281553">
    <property type="component" value="Unassembled WGS sequence"/>
</dbReference>
<protein>
    <recommendedName>
        <fullName evidence="8">Alpha-1,2-Mannosidase</fullName>
    </recommendedName>
</protein>
<comment type="similarity">
    <text evidence="3">Belongs to the glycosyl hydrolase 47 family.</text>
</comment>
<evidence type="ECO:0000256" key="5">
    <source>
        <dbReference type="ARBA" id="ARBA00023157"/>
    </source>
</evidence>
<comment type="cofactor">
    <cofactor evidence="1">
        <name>Ca(2+)</name>
        <dbReference type="ChEBI" id="CHEBI:29108"/>
    </cofactor>
</comment>
<evidence type="ECO:0000256" key="1">
    <source>
        <dbReference type="ARBA" id="ARBA00001913"/>
    </source>
</evidence>
<evidence type="ECO:0000256" key="4">
    <source>
        <dbReference type="ARBA" id="ARBA00022801"/>
    </source>
</evidence>
<organism evidence="6 7">
    <name type="scientific">Dibothriocephalus latus</name>
    <name type="common">Fish tapeworm</name>
    <name type="synonym">Diphyllobothrium latum</name>
    <dbReference type="NCBI Taxonomy" id="60516"/>
    <lineage>
        <taxon>Eukaryota</taxon>
        <taxon>Metazoa</taxon>
        <taxon>Spiralia</taxon>
        <taxon>Lophotrochozoa</taxon>
        <taxon>Platyhelminthes</taxon>
        <taxon>Cestoda</taxon>
        <taxon>Eucestoda</taxon>
        <taxon>Diphyllobothriidea</taxon>
        <taxon>Diphyllobothriidae</taxon>
        <taxon>Dibothriocephalus</taxon>
    </lineage>
</organism>
<dbReference type="InterPro" id="IPR036026">
    <property type="entry name" value="Seven-hairpin_glycosidases"/>
</dbReference>
<dbReference type="EMBL" id="UYRU01080150">
    <property type="protein sequence ID" value="VDN30802.1"/>
    <property type="molecule type" value="Genomic_DNA"/>
</dbReference>
<evidence type="ECO:0008006" key="8">
    <source>
        <dbReference type="Google" id="ProtNLM"/>
    </source>
</evidence>
<dbReference type="InterPro" id="IPR001382">
    <property type="entry name" value="Glyco_hydro_47"/>
</dbReference>
<dbReference type="InterPro" id="IPR050749">
    <property type="entry name" value="Glycosyl_Hydrolase_47"/>
</dbReference>
<dbReference type="GO" id="GO:0000139">
    <property type="term" value="C:Golgi membrane"/>
    <property type="evidence" value="ECO:0007669"/>
    <property type="project" value="TreeGrafter"/>
</dbReference>
<keyword evidence="5" id="KW-1015">Disulfide bond</keyword>
<dbReference type="Pfam" id="PF01532">
    <property type="entry name" value="Glyco_hydro_47"/>
    <property type="match status" value="1"/>
</dbReference>
<reference evidence="6 7" key="1">
    <citation type="submission" date="2018-11" db="EMBL/GenBank/DDBJ databases">
        <authorList>
            <consortium name="Pathogen Informatics"/>
        </authorList>
    </citation>
    <scope>NUCLEOTIDE SEQUENCE [LARGE SCALE GENOMIC DNA]</scope>
</reference>
<proteinExistence type="inferred from homology"/>
<keyword evidence="7" id="KW-1185">Reference proteome</keyword>
<accession>A0A3P7QFQ9</accession>
<dbReference type="GO" id="GO:0005509">
    <property type="term" value="F:calcium ion binding"/>
    <property type="evidence" value="ECO:0007669"/>
    <property type="project" value="InterPro"/>
</dbReference>
<sequence length="98" mass="11674">MFTLGSQHNQSSEWFQRGARVTETCYKAYHSSESHLGPEKMIFSDYERLSSGDKKYYLRPETVESYFYMWRFTKDKKYRDWAWEAVEVGAFGVFLLVG</sequence>
<evidence type="ECO:0000313" key="6">
    <source>
        <dbReference type="EMBL" id="VDN30802.1"/>
    </source>
</evidence>
<dbReference type="GO" id="GO:0005975">
    <property type="term" value="P:carbohydrate metabolic process"/>
    <property type="evidence" value="ECO:0007669"/>
    <property type="project" value="InterPro"/>
</dbReference>